<organism evidence="2 3">
    <name type="scientific">Mytilus coruscus</name>
    <name type="common">Sea mussel</name>
    <dbReference type="NCBI Taxonomy" id="42192"/>
    <lineage>
        <taxon>Eukaryota</taxon>
        <taxon>Metazoa</taxon>
        <taxon>Spiralia</taxon>
        <taxon>Lophotrochozoa</taxon>
        <taxon>Mollusca</taxon>
        <taxon>Bivalvia</taxon>
        <taxon>Autobranchia</taxon>
        <taxon>Pteriomorphia</taxon>
        <taxon>Mytilida</taxon>
        <taxon>Mytiloidea</taxon>
        <taxon>Mytilidae</taxon>
        <taxon>Mytilinae</taxon>
        <taxon>Mytilus</taxon>
    </lineage>
</organism>
<evidence type="ECO:0000313" key="2">
    <source>
        <dbReference type="EMBL" id="CAC5425676.1"/>
    </source>
</evidence>
<accession>A0A6J8F1L5</accession>
<dbReference type="EMBL" id="CACVKT020010266">
    <property type="protein sequence ID" value="CAC5425676.1"/>
    <property type="molecule type" value="Genomic_DNA"/>
</dbReference>
<dbReference type="AlphaFoldDB" id="A0A6J8F1L5"/>
<reference evidence="2 3" key="1">
    <citation type="submission" date="2020-06" db="EMBL/GenBank/DDBJ databases">
        <authorList>
            <person name="Li R."/>
            <person name="Bekaert M."/>
        </authorList>
    </citation>
    <scope>NUCLEOTIDE SEQUENCE [LARGE SCALE GENOMIC DNA]</scope>
    <source>
        <strain evidence="3">wild</strain>
    </source>
</reference>
<evidence type="ECO:0000256" key="1">
    <source>
        <dbReference type="SAM" id="MobiDB-lite"/>
    </source>
</evidence>
<sequence>MKPPKRPRNVPRKVLHQPGLAKKLKKDKKRPLDPVPSTRGALPSSSDMDVRRSQNTQRTVDNVPVSRTVTASNLSVAHGPVINIVADANDQEPPFIPFRIQEETPQESPRSNEENILDSSRGISYPMIRNLVLAVCRVHHTITLKFVKLQQQMQAHM</sequence>
<evidence type="ECO:0000313" key="3">
    <source>
        <dbReference type="Proteomes" id="UP000507470"/>
    </source>
</evidence>
<name>A0A6J8F1L5_MYTCO</name>
<gene>
    <name evidence="2" type="ORF">MCOR_57469</name>
</gene>
<feature type="region of interest" description="Disordered" evidence="1">
    <location>
        <begin position="1"/>
        <end position="65"/>
    </location>
</feature>
<feature type="compositionally biased region" description="Basic residues" evidence="1">
    <location>
        <begin position="1"/>
        <end position="15"/>
    </location>
</feature>
<proteinExistence type="predicted"/>
<keyword evidence="3" id="KW-1185">Reference proteome</keyword>
<feature type="compositionally biased region" description="Polar residues" evidence="1">
    <location>
        <begin position="43"/>
        <end position="65"/>
    </location>
</feature>
<protein>
    <submittedName>
        <fullName evidence="2">Uncharacterized protein</fullName>
    </submittedName>
</protein>
<dbReference type="Proteomes" id="UP000507470">
    <property type="component" value="Unassembled WGS sequence"/>
</dbReference>